<proteinExistence type="predicted"/>
<evidence type="ECO:0000256" key="1">
    <source>
        <dbReference type="SAM" id="Coils"/>
    </source>
</evidence>
<keyword evidence="4" id="KW-1185">Reference proteome</keyword>
<feature type="compositionally biased region" description="Basic and acidic residues" evidence="2">
    <location>
        <begin position="650"/>
        <end position="662"/>
    </location>
</feature>
<feature type="region of interest" description="Disordered" evidence="2">
    <location>
        <begin position="109"/>
        <end position="244"/>
    </location>
</feature>
<organism evidence="3 4">
    <name type="scientific">Anopheles atroparvus</name>
    <name type="common">European mosquito</name>
    <dbReference type="NCBI Taxonomy" id="41427"/>
    <lineage>
        <taxon>Eukaryota</taxon>
        <taxon>Metazoa</taxon>
        <taxon>Ecdysozoa</taxon>
        <taxon>Arthropoda</taxon>
        <taxon>Hexapoda</taxon>
        <taxon>Insecta</taxon>
        <taxon>Pterygota</taxon>
        <taxon>Neoptera</taxon>
        <taxon>Endopterygota</taxon>
        <taxon>Diptera</taxon>
        <taxon>Nematocera</taxon>
        <taxon>Culicoidea</taxon>
        <taxon>Culicidae</taxon>
        <taxon>Anophelinae</taxon>
        <taxon>Anopheles</taxon>
    </lineage>
</organism>
<feature type="compositionally biased region" description="Polar residues" evidence="2">
    <location>
        <begin position="665"/>
        <end position="677"/>
    </location>
</feature>
<evidence type="ECO:0000313" key="3">
    <source>
        <dbReference type="EnsemblMetazoa" id="ENSAATROPP010025"/>
    </source>
</evidence>
<protein>
    <submittedName>
        <fullName evidence="3">Uncharacterized protein</fullName>
    </submittedName>
</protein>
<evidence type="ECO:0000313" key="4">
    <source>
        <dbReference type="Proteomes" id="UP000075880"/>
    </source>
</evidence>
<feature type="compositionally biased region" description="Polar residues" evidence="2">
    <location>
        <begin position="30"/>
        <end position="46"/>
    </location>
</feature>
<feature type="region of interest" description="Disordered" evidence="2">
    <location>
        <begin position="28"/>
        <end position="69"/>
    </location>
</feature>
<feature type="region of interest" description="Disordered" evidence="2">
    <location>
        <begin position="623"/>
        <end position="642"/>
    </location>
</feature>
<feature type="compositionally biased region" description="Basic and acidic residues" evidence="2">
    <location>
        <begin position="191"/>
        <end position="207"/>
    </location>
</feature>
<feature type="compositionally biased region" description="Polar residues" evidence="2">
    <location>
        <begin position="774"/>
        <end position="783"/>
    </location>
</feature>
<feature type="region of interest" description="Disordered" evidence="2">
    <location>
        <begin position="650"/>
        <end position="785"/>
    </location>
</feature>
<dbReference type="Proteomes" id="UP000075880">
    <property type="component" value="Unassembled WGS sequence"/>
</dbReference>
<evidence type="ECO:0000256" key="2">
    <source>
        <dbReference type="SAM" id="MobiDB-lite"/>
    </source>
</evidence>
<feature type="compositionally biased region" description="Basic residues" evidence="2">
    <location>
        <begin position="591"/>
        <end position="601"/>
    </location>
</feature>
<keyword evidence="1" id="KW-0175">Coiled coil</keyword>
<feature type="region of interest" description="Disordered" evidence="2">
    <location>
        <begin position="523"/>
        <end position="608"/>
    </location>
</feature>
<reference evidence="3" key="1">
    <citation type="submission" date="2024-04" db="UniProtKB">
        <authorList>
            <consortium name="EnsemblMetazoa"/>
        </authorList>
    </citation>
    <scope>IDENTIFICATION</scope>
    <source>
        <strain evidence="3">EBRO</strain>
    </source>
</reference>
<sequence length="798" mass="87721">MNSDYVKKFTNYLQNIPAHKPSKAVVSAAGGQTDTSSPVVSKQPQSKPFMHGSRIKKCPTGKGQTSATAVGGAGIRRPVWIVPTATGSLLPQHRPQADERKFVRTCCPSRRPDSVRPERRVDCRWEEDGKKHPPTPPSTLPPKGDVISVEECSDTPELKVSSLGNGDGLGDNVNHHRSPGHLASEDPTAGDGHDKTGQKRTSEEFRDGQSSSWAGMLSKAHPSTQPAIGKRKNSFRGDAEDTTDCSLDEAGQEYAEASSTSEHYKQLFTFQPIRTLQFLTLELTTKIRDLGSEHRPLYKIGKELSDVVKILTQQQLDASKISTPAAGHPKTGRNPECENCQLLQRSIQSERERHAQESSQQNETINNLKLELAHKMEATDAVTEQYRRLEEQCAQLKLAVDTKKSLELELIQDLRRKAKEARCKEQQLEQERSTMETRLMEALMKNEQMEFLLHTQDNNFSRVKSELSTIHKLSAKQIEFLDDPGDVRASNVASSLRQRRQARLRSESDSSTCISNAAGVLSSEIFPSKRQPTTSSPPRAATEGEQRNGKARSKGTSLPEKPAITLEPDSMPTESMPSLAASLSDQDNSSHARRSTARRRISTSSDSTTAALVRLALARKATAAGHEAAPGGSSRDNDCEDRWSVHTSSDLRIDGEHDDNHSRQRANPSYTLRYSTGRSHRKFDEAGKLSARGTLEGHQSDVNGAVKWQNGDDKNHHHSSSPAPWTSRDNTRDSPYDSSPGSCAADYGASDERCKKMDGLSSHSTVHSRPATRSGGQLASSPVTLDDHQQFVAELAGE</sequence>
<name>A0AAG5DGN0_ANOAO</name>
<accession>A0AAG5DGN0</accession>
<feature type="compositionally biased region" description="Polar residues" evidence="2">
    <location>
        <begin position="572"/>
        <end position="587"/>
    </location>
</feature>
<dbReference type="AlphaFoldDB" id="A0AAG5DGN0"/>
<dbReference type="EnsemblMetazoa" id="ENSAATROPT011097">
    <property type="protein sequence ID" value="ENSAATROPP010025"/>
    <property type="gene ID" value="ENSAATROPG009031"/>
</dbReference>
<feature type="coiled-coil region" evidence="1">
    <location>
        <begin position="351"/>
        <end position="445"/>
    </location>
</feature>
<feature type="compositionally biased region" description="Basic and acidic residues" evidence="2">
    <location>
        <begin position="110"/>
        <end position="131"/>
    </location>
</feature>